<reference evidence="2" key="1">
    <citation type="journal article" date="2019" name="Int. J. Syst. Evol. Microbiol.">
        <title>The Global Catalogue of Microorganisms (GCM) 10K type strain sequencing project: providing services to taxonomists for standard genome sequencing and annotation.</title>
        <authorList>
            <consortium name="The Broad Institute Genomics Platform"/>
            <consortium name="The Broad Institute Genome Sequencing Center for Infectious Disease"/>
            <person name="Wu L."/>
            <person name="Ma J."/>
        </authorList>
    </citation>
    <scope>NUCLEOTIDE SEQUENCE [LARGE SCALE GENOMIC DNA]</scope>
    <source>
        <strain evidence="2">JCM 13501</strain>
    </source>
</reference>
<name>A0ABQ2H2Y1_9PSED</name>
<dbReference type="SUPFAM" id="SSF47413">
    <property type="entry name" value="lambda repressor-like DNA-binding domains"/>
    <property type="match status" value="1"/>
</dbReference>
<sequence length="81" mass="9246">MAIIMSPAEFKQSYRSKGWTSKALAARWNLSESWVSQLTNNPSRASHWNDAVRGLPYKIDRLEINGLTFTTCTKEIKVDVE</sequence>
<keyword evidence="2" id="KW-1185">Reference proteome</keyword>
<evidence type="ECO:0008006" key="3">
    <source>
        <dbReference type="Google" id="ProtNLM"/>
    </source>
</evidence>
<organism evidence="1 2">
    <name type="scientific">Pseudomonas asuensis</name>
    <dbReference type="NCBI Taxonomy" id="1825787"/>
    <lineage>
        <taxon>Bacteria</taxon>
        <taxon>Pseudomonadati</taxon>
        <taxon>Pseudomonadota</taxon>
        <taxon>Gammaproteobacteria</taxon>
        <taxon>Pseudomonadales</taxon>
        <taxon>Pseudomonadaceae</taxon>
        <taxon>Pseudomonas</taxon>
    </lineage>
</organism>
<dbReference type="InterPro" id="IPR010982">
    <property type="entry name" value="Lambda_DNA-bd_dom_sf"/>
</dbReference>
<evidence type="ECO:0000313" key="1">
    <source>
        <dbReference type="EMBL" id="GGM26264.1"/>
    </source>
</evidence>
<proteinExistence type="predicted"/>
<evidence type="ECO:0000313" key="2">
    <source>
        <dbReference type="Proteomes" id="UP000616499"/>
    </source>
</evidence>
<gene>
    <name evidence="1" type="ORF">GCM10009425_41180</name>
</gene>
<dbReference type="Proteomes" id="UP000616499">
    <property type="component" value="Unassembled WGS sequence"/>
</dbReference>
<dbReference type="EMBL" id="BMNW01000011">
    <property type="protein sequence ID" value="GGM26264.1"/>
    <property type="molecule type" value="Genomic_DNA"/>
</dbReference>
<accession>A0ABQ2H2Y1</accession>
<comment type="caution">
    <text evidence="1">The sequence shown here is derived from an EMBL/GenBank/DDBJ whole genome shotgun (WGS) entry which is preliminary data.</text>
</comment>
<protein>
    <recommendedName>
        <fullName evidence="3">XRE family transcriptional regulator</fullName>
    </recommendedName>
</protein>